<dbReference type="InterPro" id="IPR000259">
    <property type="entry name" value="Adhesion_dom_fimbrial"/>
</dbReference>
<feature type="signal peptide" evidence="1">
    <location>
        <begin position="1"/>
        <end position="22"/>
    </location>
</feature>
<feature type="chain" id="PRO_5046178323" evidence="1">
    <location>
        <begin position="23"/>
        <end position="186"/>
    </location>
</feature>
<gene>
    <name evidence="3" type="ORF">ERHA53_01730</name>
</gene>
<sequence length="186" mass="19525">MEKMKIYATVLALSLTASYSYAEDLGVGQGKVTFNGKLITETCQLVDGMDDIIVPLPTLSIKTLATAGATAGSKVFEIKVKDCPTEITKVAAHFEAIGSTGVDSKTGNLENKAVTVGEDKPATGVQIRLYNSDAEQNQLLLGDTGASFDVQEGGTATMRYYGGYYATAATTPGLVTATALYTLSYP</sequence>
<protein>
    <submittedName>
        <fullName evidence="3">Fimbrial protein</fullName>
    </submittedName>
</protein>
<dbReference type="InterPro" id="IPR008966">
    <property type="entry name" value="Adhesion_dom_sf"/>
</dbReference>
<dbReference type="PANTHER" id="PTHR33420">
    <property type="entry name" value="FIMBRIAL SUBUNIT ELFA-RELATED"/>
    <property type="match status" value="1"/>
</dbReference>
<dbReference type="GeneID" id="99864482"/>
<evidence type="ECO:0000256" key="1">
    <source>
        <dbReference type="SAM" id="SignalP"/>
    </source>
</evidence>
<feature type="domain" description="Fimbrial-type adhesion" evidence="2">
    <location>
        <begin position="33"/>
        <end position="185"/>
    </location>
</feature>
<reference evidence="3 4" key="1">
    <citation type="submission" date="2021-01" db="EMBL/GenBank/DDBJ databases">
        <title>Complete genome sequence of Erwinia rhapontici MAFF 311153.</title>
        <authorList>
            <person name="Morohoshi T."/>
            <person name="Someya N."/>
        </authorList>
    </citation>
    <scope>NUCLEOTIDE SEQUENCE [LARGE SCALE GENOMIC DNA]</scope>
    <source>
        <strain evidence="3 4">MAFF 311153</strain>
    </source>
</reference>
<keyword evidence="4" id="KW-1185">Reference proteome</keyword>
<keyword evidence="1" id="KW-0732">Signal</keyword>
<dbReference type="RefSeq" id="WP_133844499.1">
    <property type="nucleotide sequence ID" value="NZ_AP024329.1"/>
</dbReference>
<accession>A0ABN6DDI3</accession>
<name>A0ABN6DDI3_ERWRD</name>
<evidence type="ECO:0000259" key="2">
    <source>
        <dbReference type="Pfam" id="PF00419"/>
    </source>
</evidence>
<dbReference type="Pfam" id="PF00419">
    <property type="entry name" value="Fimbrial"/>
    <property type="match status" value="1"/>
</dbReference>
<proteinExistence type="predicted"/>
<dbReference type="Proteomes" id="UP000677515">
    <property type="component" value="Chromosome"/>
</dbReference>
<evidence type="ECO:0000313" key="3">
    <source>
        <dbReference type="EMBL" id="BCQ32830.1"/>
    </source>
</evidence>
<dbReference type="InterPro" id="IPR050263">
    <property type="entry name" value="Bact_Fimbrial_Adh_Pro"/>
</dbReference>
<evidence type="ECO:0000313" key="4">
    <source>
        <dbReference type="Proteomes" id="UP000677515"/>
    </source>
</evidence>
<dbReference type="EMBL" id="AP024329">
    <property type="protein sequence ID" value="BCQ32830.1"/>
    <property type="molecule type" value="Genomic_DNA"/>
</dbReference>
<organism evidence="3 4">
    <name type="scientific">Erwinia rhapontici</name>
    <name type="common">Pectobacterium rhapontici</name>
    <dbReference type="NCBI Taxonomy" id="55212"/>
    <lineage>
        <taxon>Bacteria</taxon>
        <taxon>Pseudomonadati</taxon>
        <taxon>Pseudomonadota</taxon>
        <taxon>Gammaproteobacteria</taxon>
        <taxon>Enterobacterales</taxon>
        <taxon>Erwiniaceae</taxon>
        <taxon>Erwinia</taxon>
    </lineage>
</organism>
<dbReference type="PANTHER" id="PTHR33420:SF10">
    <property type="entry name" value="FIMBRIAE MAJOR SUBUNIT"/>
    <property type="match status" value="1"/>
</dbReference>
<dbReference type="SUPFAM" id="SSF49401">
    <property type="entry name" value="Bacterial adhesins"/>
    <property type="match status" value="1"/>
</dbReference>
<dbReference type="Gene3D" id="2.60.40.1090">
    <property type="entry name" value="Fimbrial-type adhesion domain"/>
    <property type="match status" value="1"/>
</dbReference>
<dbReference type="InterPro" id="IPR036937">
    <property type="entry name" value="Adhesion_dom_fimbrial_sf"/>
</dbReference>